<evidence type="ECO:0000256" key="4">
    <source>
        <dbReference type="ARBA" id="ARBA00022692"/>
    </source>
</evidence>
<feature type="domain" description="Na+/H+ antiporter MnhB subunit-related protein" evidence="8">
    <location>
        <begin position="72"/>
        <end position="189"/>
    </location>
</feature>
<feature type="transmembrane region" description="Helical" evidence="7">
    <location>
        <begin position="95"/>
        <end position="114"/>
    </location>
</feature>
<dbReference type="EMBL" id="AOSK01000023">
    <property type="protein sequence ID" value="EYD77715.1"/>
    <property type="molecule type" value="Genomic_DNA"/>
</dbReference>
<keyword evidence="10" id="KW-1185">Reference proteome</keyword>
<sequence>MGTDLRHVTNMVALVTFDVRGFDTLGEEFILFSAVTGVTMLLRGDRGEGTSADPVRIPHRRREGRSEAVTGTARWLGPMTLLFGIYVTLHGQLTPGGGFQGGSIIAAATLLIYLGEGYPAWRKIVRSVLLDLSEAAGVGIYLVAGLVPLLAGATYLENILPLGEVGSLLSGGLIPILNAGVALAVAGGFCSIAIEFLEETREPNEDET</sequence>
<dbReference type="Proteomes" id="UP000019666">
    <property type="component" value="Unassembled WGS sequence"/>
</dbReference>
<comment type="similarity">
    <text evidence="2">Belongs to the CPA3 antiporters (TC 2.A.63) subunit B family.</text>
</comment>
<organism evidence="9 10">
    <name type="scientific">Rubellimicrobium mesophilum DSM 19309</name>
    <dbReference type="NCBI Taxonomy" id="442562"/>
    <lineage>
        <taxon>Bacteria</taxon>
        <taxon>Pseudomonadati</taxon>
        <taxon>Pseudomonadota</taxon>
        <taxon>Alphaproteobacteria</taxon>
        <taxon>Rhodobacterales</taxon>
        <taxon>Roseobacteraceae</taxon>
        <taxon>Rubellimicrobium</taxon>
    </lineage>
</organism>
<dbReference type="InterPro" id="IPR050622">
    <property type="entry name" value="CPA3_antiporter_subunitB"/>
</dbReference>
<keyword evidence="3" id="KW-1003">Cell membrane</keyword>
<evidence type="ECO:0000256" key="5">
    <source>
        <dbReference type="ARBA" id="ARBA00022989"/>
    </source>
</evidence>
<evidence type="ECO:0000259" key="8">
    <source>
        <dbReference type="Pfam" id="PF04039"/>
    </source>
</evidence>
<feature type="transmembrane region" description="Helical" evidence="7">
    <location>
        <begin position="68"/>
        <end position="89"/>
    </location>
</feature>
<dbReference type="InterPro" id="IPR007182">
    <property type="entry name" value="MnhB"/>
</dbReference>
<feature type="transmembrane region" description="Helical" evidence="7">
    <location>
        <begin position="135"/>
        <end position="156"/>
    </location>
</feature>
<keyword evidence="4 7" id="KW-0812">Transmembrane</keyword>
<evidence type="ECO:0000256" key="1">
    <source>
        <dbReference type="ARBA" id="ARBA00004651"/>
    </source>
</evidence>
<dbReference type="HOGENOM" id="CLU_069132_3_0_5"/>
<dbReference type="STRING" id="442562.Rumeso_00673"/>
<evidence type="ECO:0000256" key="7">
    <source>
        <dbReference type="SAM" id="Phobius"/>
    </source>
</evidence>
<reference evidence="9 10" key="1">
    <citation type="submission" date="2013-02" db="EMBL/GenBank/DDBJ databases">
        <authorList>
            <person name="Fiebig A."/>
            <person name="Goeker M."/>
            <person name="Klenk H.-P.P."/>
        </authorList>
    </citation>
    <scope>NUCLEOTIDE SEQUENCE [LARGE SCALE GENOMIC DNA]</scope>
    <source>
        <strain evidence="9 10">DSM 19309</strain>
    </source>
</reference>
<evidence type="ECO:0000256" key="6">
    <source>
        <dbReference type="ARBA" id="ARBA00023136"/>
    </source>
</evidence>
<keyword evidence="6 7" id="KW-0472">Membrane</keyword>
<dbReference type="Pfam" id="PF04039">
    <property type="entry name" value="MnhB"/>
    <property type="match status" value="1"/>
</dbReference>
<protein>
    <submittedName>
        <fullName evidence="9">Multisubunit Na+/H+ antiporter, MnhB subunit</fullName>
    </submittedName>
</protein>
<accession>A0A017HTQ5</accession>
<dbReference type="PANTHER" id="PTHR33932:SF4">
    <property type="entry name" value="NA(+)_H(+) ANTIPORTER SUBUNIT B"/>
    <property type="match status" value="1"/>
</dbReference>
<evidence type="ECO:0000256" key="3">
    <source>
        <dbReference type="ARBA" id="ARBA00022475"/>
    </source>
</evidence>
<dbReference type="AlphaFoldDB" id="A0A017HTQ5"/>
<name>A0A017HTQ5_9RHOB</name>
<gene>
    <name evidence="9" type="ORF">Rumeso_00673</name>
</gene>
<dbReference type="GO" id="GO:0005886">
    <property type="term" value="C:plasma membrane"/>
    <property type="evidence" value="ECO:0007669"/>
    <property type="project" value="UniProtKB-SubCell"/>
</dbReference>
<comment type="subcellular location">
    <subcellularLocation>
        <location evidence="1">Cell membrane</location>
        <topology evidence="1">Multi-pass membrane protein</topology>
    </subcellularLocation>
</comment>
<evidence type="ECO:0000256" key="2">
    <source>
        <dbReference type="ARBA" id="ARBA00009425"/>
    </source>
</evidence>
<feature type="transmembrane region" description="Helical" evidence="7">
    <location>
        <begin position="176"/>
        <end position="197"/>
    </location>
</feature>
<proteinExistence type="inferred from homology"/>
<dbReference type="PANTHER" id="PTHR33932">
    <property type="entry name" value="NA(+)/H(+) ANTIPORTER SUBUNIT B"/>
    <property type="match status" value="1"/>
</dbReference>
<keyword evidence="5 7" id="KW-1133">Transmembrane helix</keyword>
<comment type="caution">
    <text evidence="9">The sequence shown here is derived from an EMBL/GenBank/DDBJ whole genome shotgun (WGS) entry which is preliminary data.</text>
</comment>
<evidence type="ECO:0000313" key="9">
    <source>
        <dbReference type="EMBL" id="EYD77715.1"/>
    </source>
</evidence>
<evidence type="ECO:0000313" key="10">
    <source>
        <dbReference type="Proteomes" id="UP000019666"/>
    </source>
</evidence>